<evidence type="ECO:0008006" key="4">
    <source>
        <dbReference type="Google" id="ProtNLM"/>
    </source>
</evidence>
<gene>
    <name evidence="2" type="ORF">BJX66DRAFT_294831</name>
</gene>
<evidence type="ECO:0000313" key="3">
    <source>
        <dbReference type="Proteomes" id="UP001610563"/>
    </source>
</evidence>
<keyword evidence="1" id="KW-0732">Signal</keyword>
<feature type="chain" id="PRO_5047168951" description="Secreted protein" evidence="1">
    <location>
        <begin position="24"/>
        <end position="70"/>
    </location>
</feature>
<reference evidence="2 3" key="1">
    <citation type="submission" date="2024-07" db="EMBL/GenBank/DDBJ databases">
        <title>Section-level genome sequencing and comparative genomics of Aspergillus sections Usti and Cavernicolus.</title>
        <authorList>
            <consortium name="Lawrence Berkeley National Laboratory"/>
            <person name="Nybo J.L."/>
            <person name="Vesth T.C."/>
            <person name="Theobald S."/>
            <person name="Frisvad J.C."/>
            <person name="Larsen T.O."/>
            <person name="Kjaerboelling I."/>
            <person name="Rothschild-Mancinelli K."/>
            <person name="Lyhne E.K."/>
            <person name="Kogle M.E."/>
            <person name="Barry K."/>
            <person name="Clum A."/>
            <person name="Na H."/>
            <person name="Ledsgaard L."/>
            <person name="Lin J."/>
            <person name="Lipzen A."/>
            <person name="Kuo A."/>
            <person name="Riley R."/>
            <person name="Mondo S."/>
            <person name="Labutti K."/>
            <person name="Haridas S."/>
            <person name="Pangalinan J."/>
            <person name="Salamov A.A."/>
            <person name="Simmons B.A."/>
            <person name="Magnuson J.K."/>
            <person name="Chen J."/>
            <person name="Drula E."/>
            <person name="Henrissat B."/>
            <person name="Wiebenga A."/>
            <person name="Lubbers R.J."/>
            <person name="Gomes A.C."/>
            <person name="Makela M.R."/>
            <person name="Stajich J."/>
            <person name="Grigoriev I.V."/>
            <person name="Mortensen U.H."/>
            <person name="De Vries R.P."/>
            <person name="Baker S.E."/>
            <person name="Andersen M.R."/>
        </authorList>
    </citation>
    <scope>NUCLEOTIDE SEQUENCE [LARGE SCALE GENOMIC DNA]</scope>
    <source>
        <strain evidence="2 3">CBS 209.92</strain>
    </source>
</reference>
<evidence type="ECO:0000313" key="2">
    <source>
        <dbReference type="EMBL" id="KAL2798782.1"/>
    </source>
</evidence>
<dbReference type="EMBL" id="JBFTWV010000011">
    <property type="protein sequence ID" value="KAL2798782.1"/>
    <property type="molecule type" value="Genomic_DNA"/>
</dbReference>
<dbReference type="Proteomes" id="UP001610563">
    <property type="component" value="Unassembled WGS sequence"/>
</dbReference>
<proteinExistence type="predicted"/>
<name>A0ABR4GIJ8_9EURO</name>
<comment type="caution">
    <text evidence="2">The sequence shown here is derived from an EMBL/GenBank/DDBJ whole genome shotgun (WGS) entry which is preliminary data.</text>
</comment>
<feature type="signal peptide" evidence="1">
    <location>
        <begin position="1"/>
        <end position="23"/>
    </location>
</feature>
<protein>
    <recommendedName>
        <fullName evidence="4">Secreted protein</fullName>
    </recommendedName>
</protein>
<organism evidence="2 3">
    <name type="scientific">Aspergillus keveii</name>
    <dbReference type="NCBI Taxonomy" id="714993"/>
    <lineage>
        <taxon>Eukaryota</taxon>
        <taxon>Fungi</taxon>
        <taxon>Dikarya</taxon>
        <taxon>Ascomycota</taxon>
        <taxon>Pezizomycotina</taxon>
        <taxon>Eurotiomycetes</taxon>
        <taxon>Eurotiomycetidae</taxon>
        <taxon>Eurotiales</taxon>
        <taxon>Aspergillaceae</taxon>
        <taxon>Aspergillus</taxon>
        <taxon>Aspergillus subgen. Nidulantes</taxon>
    </lineage>
</organism>
<accession>A0ABR4GIJ8</accession>
<keyword evidence="3" id="KW-1185">Reference proteome</keyword>
<sequence length="70" mass="7897">MFDFLSLQFLVTLLYRWSHYCFSRASGTTTPCETRSIAVVSMYGIHCPASSSASRYLIISLVQTILDLLN</sequence>
<evidence type="ECO:0000256" key="1">
    <source>
        <dbReference type="SAM" id="SignalP"/>
    </source>
</evidence>